<proteinExistence type="predicted"/>
<dbReference type="PANTHER" id="PTHR42756:SF1">
    <property type="entry name" value="TRANSCRIPTIONAL REPRESSOR OF EMRAB OPERON"/>
    <property type="match status" value="1"/>
</dbReference>
<dbReference type="Pfam" id="PF12802">
    <property type="entry name" value="MarR_2"/>
    <property type="match status" value="1"/>
</dbReference>
<dbReference type="InterPro" id="IPR036388">
    <property type="entry name" value="WH-like_DNA-bd_sf"/>
</dbReference>
<dbReference type="EMBL" id="VDFN01000006">
    <property type="protein sequence ID" value="MQS45331.1"/>
    <property type="molecule type" value="Genomic_DNA"/>
</dbReference>
<dbReference type="Gene3D" id="1.10.10.10">
    <property type="entry name" value="Winged helix-like DNA-binding domain superfamily/Winged helix DNA-binding domain"/>
    <property type="match status" value="1"/>
</dbReference>
<gene>
    <name evidence="5" type="ORF">FHL03_07525</name>
</gene>
<reference evidence="5 6" key="1">
    <citation type="journal article" date="2019" name="Syst. Appl. Microbiol.">
        <title>Polyphasic characterization of two novel Lactobacillus spp. isolated from blown salami packages: Description of Lactobacillus halodurans sp. nov. and Lactobacillus salsicarnum sp. nov.</title>
        <authorList>
            <person name="Schuster J.A."/>
            <person name="Klingl A."/>
            <person name="Vogel R.F."/>
            <person name="Ehrmann M.A."/>
        </authorList>
    </citation>
    <scope>NUCLEOTIDE SEQUENCE [LARGE SCALE GENOMIC DNA]</scope>
    <source>
        <strain evidence="5 6">TMW 1.2098</strain>
    </source>
</reference>
<dbReference type="Proteomes" id="UP000436655">
    <property type="component" value="Unassembled WGS sequence"/>
</dbReference>
<dbReference type="PROSITE" id="PS50995">
    <property type="entry name" value="HTH_MARR_2"/>
    <property type="match status" value="1"/>
</dbReference>
<organism evidence="5 6">
    <name type="scientific">Companilactobacillus mishanensis</name>
    <dbReference type="NCBI Taxonomy" id="2486008"/>
    <lineage>
        <taxon>Bacteria</taxon>
        <taxon>Bacillati</taxon>
        <taxon>Bacillota</taxon>
        <taxon>Bacilli</taxon>
        <taxon>Lactobacillales</taxon>
        <taxon>Lactobacillaceae</taxon>
        <taxon>Companilactobacillus</taxon>
    </lineage>
</organism>
<evidence type="ECO:0000259" key="4">
    <source>
        <dbReference type="PROSITE" id="PS50995"/>
    </source>
</evidence>
<dbReference type="SMART" id="SM00347">
    <property type="entry name" value="HTH_MARR"/>
    <property type="match status" value="1"/>
</dbReference>
<dbReference type="SUPFAM" id="SSF46785">
    <property type="entry name" value="Winged helix' DNA-binding domain"/>
    <property type="match status" value="1"/>
</dbReference>
<sequence>MEGIMKQSDIDKIRQFDRFYTNVLKLTDKYHLHTHYTLLEARILLEINAGTNTANQLLTLLKLDKGYLSRVLKKLENDKLISKEVDPSDLRIKKLILTNDGHAALDVINSRADSQIEGLFANVPSEDINNIIKSMEEIQNKLKE</sequence>
<evidence type="ECO:0000256" key="1">
    <source>
        <dbReference type="ARBA" id="ARBA00023015"/>
    </source>
</evidence>
<comment type="caution">
    <text evidence="5">The sequence shown here is derived from an EMBL/GenBank/DDBJ whole genome shotgun (WGS) entry which is preliminary data.</text>
</comment>
<dbReference type="InterPro" id="IPR036390">
    <property type="entry name" value="WH_DNA-bd_sf"/>
</dbReference>
<keyword evidence="1" id="KW-0805">Transcription regulation</keyword>
<evidence type="ECO:0000256" key="2">
    <source>
        <dbReference type="ARBA" id="ARBA00023125"/>
    </source>
</evidence>
<keyword evidence="3" id="KW-0804">Transcription</keyword>
<keyword evidence="6" id="KW-1185">Reference proteome</keyword>
<accession>A0ABW9P846</accession>
<feature type="domain" description="HTH marR-type" evidence="4">
    <location>
        <begin position="1"/>
        <end position="140"/>
    </location>
</feature>
<name>A0ABW9P846_9LACO</name>
<evidence type="ECO:0000313" key="5">
    <source>
        <dbReference type="EMBL" id="MQS45331.1"/>
    </source>
</evidence>
<dbReference type="InterPro" id="IPR000835">
    <property type="entry name" value="HTH_MarR-typ"/>
</dbReference>
<evidence type="ECO:0000313" key="6">
    <source>
        <dbReference type="Proteomes" id="UP000436655"/>
    </source>
</evidence>
<evidence type="ECO:0000256" key="3">
    <source>
        <dbReference type="ARBA" id="ARBA00023163"/>
    </source>
</evidence>
<protein>
    <submittedName>
        <fullName evidence="5">Winged helix-turn-helix transcriptional regulator</fullName>
    </submittedName>
</protein>
<dbReference type="PANTHER" id="PTHR42756">
    <property type="entry name" value="TRANSCRIPTIONAL REGULATOR, MARR"/>
    <property type="match status" value="1"/>
</dbReference>
<keyword evidence="2" id="KW-0238">DNA-binding</keyword>